<evidence type="ECO:0000256" key="10">
    <source>
        <dbReference type="ARBA" id="ARBA00022777"/>
    </source>
</evidence>
<evidence type="ECO:0000256" key="14">
    <source>
        <dbReference type="ARBA" id="ARBA00047436"/>
    </source>
</evidence>
<dbReference type="PRINTS" id="PR00988">
    <property type="entry name" value="URIDINKINASE"/>
</dbReference>
<evidence type="ECO:0000256" key="3">
    <source>
        <dbReference type="ARBA" id="ARBA00004784"/>
    </source>
</evidence>
<evidence type="ECO:0000259" key="18">
    <source>
        <dbReference type="Pfam" id="PF00485"/>
    </source>
</evidence>
<keyword evidence="11 16" id="KW-0067">ATP-binding</keyword>
<keyword evidence="8 16" id="KW-0808">Transferase</keyword>
<evidence type="ECO:0000256" key="16">
    <source>
        <dbReference type="HAMAP-Rule" id="MF_00551"/>
    </source>
</evidence>
<dbReference type="GO" id="GO:0004849">
    <property type="term" value="F:uridine kinase activity"/>
    <property type="evidence" value="ECO:0007669"/>
    <property type="project" value="UniProtKB-UniRule"/>
</dbReference>
<evidence type="ECO:0000256" key="17">
    <source>
        <dbReference type="RuleBase" id="RU003825"/>
    </source>
</evidence>
<protein>
    <recommendedName>
        <fullName evidence="6 16">Uridine kinase</fullName>
        <ecNumber evidence="5 16">2.7.1.48</ecNumber>
    </recommendedName>
    <alternativeName>
        <fullName evidence="12 16">Cytidine monophosphokinase</fullName>
    </alternativeName>
    <alternativeName>
        <fullName evidence="13 16">Uridine monophosphokinase</fullName>
    </alternativeName>
</protein>
<comment type="pathway">
    <text evidence="3 16 17">Pyrimidine metabolism; CTP biosynthesis via salvage pathway; CTP from cytidine: step 1/3.</text>
</comment>
<evidence type="ECO:0000256" key="15">
    <source>
        <dbReference type="ARBA" id="ARBA00048909"/>
    </source>
</evidence>
<dbReference type="HAMAP" id="MF_00551">
    <property type="entry name" value="Uridine_kinase"/>
    <property type="match status" value="1"/>
</dbReference>
<gene>
    <name evidence="16" type="primary">udk</name>
    <name evidence="19" type="ORF">ENJ89_09335</name>
</gene>
<evidence type="ECO:0000256" key="2">
    <source>
        <dbReference type="ARBA" id="ARBA00004690"/>
    </source>
</evidence>
<dbReference type="InterPro" id="IPR026008">
    <property type="entry name" value="Uridine_kinase"/>
</dbReference>
<evidence type="ECO:0000313" key="19">
    <source>
        <dbReference type="EMBL" id="HHJ53383.1"/>
    </source>
</evidence>
<dbReference type="GO" id="GO:0044206">
    <property type="term" value="P:UMP salvage"/>
    <property type="evidence" value="ECO:0007669"/>
    <property type="project" value="UniProtKB-UniRule"/>
</dbReference>
<dbReference type="Proteomes" id="UP000886124">
    <property type="component" value="Unassembled WGS sequence"/>
</dbReference>
<dbReference type="GO" id="GO:0044211">
    <property type="term" value="P:CTP salvage"/>
    <property type="evidence" value="ECO:0007669"/>
    <property type="project" value="UniProtKB-UniRule"/>
</dbReference>
<dbReference type="EC" id="2.7.1.48" evidence="5 16"/>
<dbReference type="UniPathway" id="UPA00579">
    <property type="reaction ID" value="UER00640"/>
</dbReference>
<organism evidence="19">
    <name type="scientific">Caldithrix abyssi</name>
    <dbReference type="NCBI Taxonomy" id="187145"/>
    <lineage>
        <taxon>Bacteria</taxon>
        <taxon>Pseudomonadati</taxon>
        <taxon>Calditrichota</taxon>
        <taxon>Calditrichia</taxon>
        <taxon>Calditrichales</taxon>
        <taxon>Calditrichaceae</taxon>
        <taxon>Caldithrix</taxon>
    </lineage>
</organism>
<dbReference type="UniPathway" id="UPA00574">
    <property type="reaction ID" value="UER00637"/>
</dbReference>
<dbReference type="InterPro" id="IPR027417">
    <property type="entry name" value="P-loop_NTPase"/>
</dbReference>
<feature type="domain" description="Phosphoribulokinase/uridine kinase" evidence="18">
    <location>
        <begin position="7"/>
        <end position="192"/>
    </location>
</feature>
<keyword evidence="10 16" id="KW-0418">Kinase</keyword>
<evidence type="ECO:0000256" key="11">
    <source>
        <dbReference type="ARBA" id="ARBA00022840"/>
    </source>
</evidence>
<dbReference type="NCBIfam" id="TIGR00235">
    <property type="entry name" value="udk"/>
    <property type="match status" value="1"/>
</dbReference>
<dbReference type="SUPFAM" id="SSF52540">
    <property type="entry name" value="P-loop containing nucleoside triphosphate hydrolases"/>
    <property type="match status" value="1"/>
</dbReference>
<proteinExistence type="inferred from homology"/>
<sequence length="214" mass="24267">MEKKGILIGIAGASGSGKTLVANTIMERLGSEKVVMIQEDSYYKDLSDIPFSERTGRNFDHPDAFDHDLLAKHLSELLQGKAISHPIYDYKTHSRLKETRTVGPHTVIILEGILVLSEAQLRDLMDIKVFIDTDPDICFIRRLKRDIEERGRTVDSVIKQYQETVRPMYFQFIEPSKRYADIIIPRGGKNLVAIDILTTKIHSLLNGSDLKTGR</sequence>
<dbReference type="InterPro" id="IPR006083">
    <property type="entry name" value="PRK/URK"/>
</dbReference>
<evidence type="ECO:0000256" key="8">
    <source>
        <dbReference type="ARBA" id="ARBA00022679"/>
    </source>
</evidence>
<dbReference type="Pfam" id="PF00485">
    <property type="entry name" value="PRK"/>
    <property type="match status" value="1"/>
</dbReference>
<reference evidence="19" key="1">
    <citation type="journal article" date="2020" name="mSystems">
        <title>Genome- and Community-Level Interaction Insights into Carbon Utilization and Element Cycling Functions of Hydrothermarchaeota in Hydrothermal Sediment.</title>
        <authorList>
            <person name="Zhou Z."/>
            <person name="Liu Y."/>
            <person name="Xu W."/>
            <person name="Pan J."/>
            <person name="Luo Z.H."/>
            <person name="Li M."/>
        </authorList>
    </citation>
    <scope>NUCLEOTIDE SEQUENCE [LARGE SCALE GENOMIC DNA]</scope>
    <source>
        <strain evidence="19">HyVt-527</strain>
    </source>
</reference>
<feature type="binding site" evidence="16">
    <location>
        <begin position="12"/>
        <end position="19"/>
    </location>
    <ligand>
        <name>ATP</name>
        <dbReference type="ChEBI" id="CHEBI:30616"/>
    </ligand>
</feature>
<dbReference type="PANTHER" id="PTHR10285">
    <property type="entry name" value="URIDINE KINASE"/>
    <property type="match status" value="1"/>
</dbReference>
<dbReference type="GO" id="GO:0005737">
    <property type="term" value="C:cytoplasm"/>
    <property type="evidence" value="ECO:0007669"/>
    <property type="project" value="UniProtKB-SubCell"/>
</dbReference>
<accession>A0A7V5UFJ6</accession>
<dbReference type="InterPro" id="IPR000764">
    <property type="entry name" value="Uridine_kinase-like"/>
</dbReference>
<dbReference type="Gene3D" id="3.40.50.300">
    <property type="entry name" value="P-loop containing nucleotide triphosphate hydrolases"/>
    <property type="match status" value="1"/>
</dbReference>
<comment type="similarity">
    <text evidence="4 16 17">Belongs to the uridine kinase family.</text>
</comment>
<evidence type="ECO:0000256" key="4">
    <source>
        <dbReference type="ARBA" id="ARBA00005408"/>
    </source>
</evidence>
<comment type="catalytic activity">
    <reaction evidence="14 17">
        <text>cytidine + ATP = CMP + ADP + H(+)</text>
        <dbReference type="Rhea" id="RHEA:24674"/>
        <dbReference type="ChEBI" id="CHEBI:15378"/>
        <dbReference type="ChEBI" id="CHEBI:17562"/>
        <dbReference type="ChEBI" id="CHEBI:30616"/>
        <dbReference type="ChEBI" id="CHEBI:60377"/>
        <dbReference type="ChEBI" id="CHEBI:456216"/>
        <dbReference type="EC" id="2.7.1.48"/>
    </reaction>
</comment>
<evidence type="ECO:0000256" key="12">
    <source>
        <dbReference type="ARBA" id="ARBA00030641"/>
    </source>
</evidence>
<comment type="catalytic activity">
    <reaction evidence="15 16 17">
        <text>uridine + ATP = UMP + ADP + H(+)</text>
        <dbReference type="Rhea" id="RHEA:16825"/>
        <dbReference type="ChEBI" id="CHEBI:15378"/>
        <dbReference type="ChEBI" id="CHEBI:16704"/>
        <dbReference type="ChEBI" id="CHEBI:30616"/>
        <dbReference type="ChEBI" id="CHEBI:57865"/>
        <dbReference type="ChEBI" id="CHEBI:456216"/>
        <dbReference type="EC" id="2.7.1.48"/>
    </reaction>
</comment>
<dbReference type="NCBIfam" id="NF004018">
    <property type="entry name" value="PRK05480.1"/>
    <property type="match status" value="1"/>
</dbReference>
<comment type="caution">
    <text evidence="19">The sequence shown here is derived from an EMBL/GenBank/DDBJ whole genome shotgun (WGS) entry which is preliminary data.</text>
</comment>
<dbReference type="AlphaFoldDB" id="A0A7V5UFJ6"/>
<evidence type="ECO:0000256" key="5">
    <source>
        <dbReference type="ARBA" id="ARBA00012137"/>
    </source>
</evidence>
<dbReference type="GO" id="GO:0005524">
    <property type="term" value="F:ATP binding"/>
    <property type="evidence" value="ECO:0007669"/>
    <property type="project" value="UniProtKB-UniRule"/>
</dbReference>
<dbReference type="EMBL" id="DROD01000594">
    <property type="protein sequence ID" value="HHJ53383.1"/>
    <property type="molecule type" value="Genomic_DNA"/>
</dbReference>
<evidence type="ECO:0000256" key="7">
    <source>
        <dbReference type="ARBA" id="ARBA00022490"/>
    </source>
</evidence>
<keyword evidence="7 16" id="KW-0963">Cytoplasm</keyword>
<comment type="subcellular location">
    <subcellularLocation>
        <location evidence="1 16 17">Cytoplasm</location>
    </subcellularLocation>
</comment>
<name>A0A7V5UFJ6_CALAY</name>
<evidence type="ECO:0000256" key="9">
    <source>
        <dbReference type="ARBA" id="ARBA00022741"/>
    </source>
</evidence>
<evidence type="ECO:0000256" key="6">
    <source>
        <dbReference type="ARBA" id="ARBA00021478"/>
    </source>
</evidence>
<comment type="pathway">
    <text evidence="2 16 17">Pyrimidine metabolism; UMP biosynthesis via salvage pathway; UMP from uridine: step 1/1.</text>
</comment>
<evidence type="ECO:0000256" key="13">
    <source>
        <dbReference type="ARBA" id="ARBA00031452"/>
    </source>
</evidence>
<evidence type="ECO:0000256" key="1">
    <source>
        <dbReference type="ARBA" id="ARBA00004496"/>
    </source>
</evidence>
<keyword evidence="9 16" id="KW-0547">Nucleotide-binding</keyword>
<dbReference type="CDD" id="cd02023">
    <property type="entry name" value="UMPK"/>
    <property type="match status" value="1"/>
</dbReference>